<dbReference type="AlphaFoldDB" id="A0A7V7PLV9"/>
<evidence type="ECO:0000256" key="3">
    <source>
        <dbReference type="SAM" id="SignalP"/>
    </source>
</evidence>
<evidence type="ECO:0000256" key="1">
    <source>
        <dbReference type="ARBA" id="ARBA00004418"/>
    </source>
</evidence>
<dbReference type="SUPFAM" id="SSF53850">
    <property type="entry name" value="Periplasmic binding protein-like II"/>
    <property type="match status" value="1"/>
</dbReference>
<dbReference type="GO" id="GO:0015833">
    <property type="term" value="P:peptide transport"/>
    <property type="evidence" value="ECO:0007669"/>
    <property type="project" value="TreeGrafter"/>
</dbReference>
<dbReference type="EMBL" id="VZDO01000017">
    <property type="protein sequence ID" value="KAB0677392.1"/>
    <property type="molecule type" value="Genomic_DNA"/>
</dbReference>
<comment type="similarity">
    <text evidence="2">Belongs to the bacterial solute-binding protein 5 family.</text>
</comment>
<accession>A0A7V7PLV9</accession>
<dbReference type="CDD" id="cd08506">
    <property type="entry name" value="PBP2_clavulanate_OppA2"/>
    <property type="match status" value="1"/>
</dbReference>
<feature type="chain" id="PRO_5031313988" evidence="3">
    <location>
        <begin position="29"/>
        <end position="553"/>
    </location>
</feature>
<evidence type="ECO:0000313" key="5">
    <source>
        <dbReference type="EMBL" id="KAB0677392.1"/>
    </source>
</evidence>
<comment type="caution">
    <text evidence="5">The sequence shown here is derived from an EMBL/GenBank/DDBJ whole genome shotgun (WGS) entry which is preliminary data.</text>
</comment>
<dbReference type="RefSeq" id="WP_150972296.1">
    <property type="nucleotide sequence ID" value="NZ_VZDO01000017.1"/>
</dbReference>
<dbReference type="InterPro" id="IPR030678">
    <property type="entry name" value="Peptide/Ni-bd"/>
</dbReference>
<organism evidence="5 6">
    <name type="scientific">Plantimonas leprariae</name>
    <dbReference type="NCBI Taxonomy" id="2615207"/>
    <lineage>
        <taxon>Bacteria</taxon>
        <taxon>Pseudomonadati</taxon>
        <taxon>Pseudomonadota</taxon>
        <taxon>Alphaproteobacteria</taxon>
        <taxon>Hyphomicrobiales</taxon>
        <taxon>Aurantimonadaceae</taxon>
        <taxon>Plantimonas</taxon>
    </lineage>
</organism>
<proteinExistence type="inferred from homology"/>
<dbReference type="Pfam" id="PF00496">
    <property type="entry name" value="SBP_bac_5"/>
    <property type="match status" value="1"/>
</dbReference>
<dbReference type="PANTHER" id="PTHR30290">
    <property type="entry name" value="PERIPLASMIC BINDING COMPONENT OF ABC TRANSPORTER"/>
    <property type="match status" value="1"/>
</dbReference>
<protein>
    <submittedName>
        <fullName evidence="5">ABC transporter substrate-binding protein</fullName>
    </submittedName>
</protein>
<name>A0A7V7PLV9_9HYPH</name>
<dbReference type="PIRSF" id="PIRSF002741">
    <property type="entry name" value="MppA"/>
    <property type="match status" value="1"/>
</dbReference>
<dbReference type="Proteomes" id="UP000432089">
    <property type="component" value="Unassembled WGS sequence"/>
</dbReference>
<feature type="domain" description="Solute-binding protein family 5" evidence="4">
    <location>
        <begin position="80"/>
        <end position="463"/>
    </location>
</feature>
<evidence type="ECO:0000256" key="2">
    <source>
        <dbReference type="ARBA" id="ARBA00005695"/>
    </source>
</evidence>
<dbReference type="InterPro" id="IPR039424">
    <property type="entry name" value="SBP_5"/>
</dbReference>
<dbReference type="Gene3D" id="3.10.105.10">
    <property type="entry name" value="Dipeptide-binding Protein, Domain 3"/>
    <property type="match status" value="1"/>
</dbReference>
<reference evidence="5 6" key="1">
    <citation type="submission" date="2019-09" db="EMBL/GenBank/DDBJ databases">
        <title>YIM 132180 draft genome.</title>
        <authorList>
            <person name="Zhang K."/>
        </authorList>
    </citation>
    <scope>NUCLEOTIDE SEQUENCE [LARGE SCALE GENOMIC DNA]</scope>
    <source>
        <strain evidence="5 6">YIM 132180</strain>
    </source>
</reference>
<dbReference type="Gene3D" id="3.40.190.10">
    <property type="entry name" value="Periplasmic binding protein-like II"/>
    <property type="match status" value="1"/>
</dbReference>
<feature type="signal peptide" evidence="3">
    <location>
        <begin position="1"/>
        <end position="28"/>
    </location>
</feature>
<dbReference type="GO" id="GO:0030288">
    <property type="term" value="C:outer membrane-bounded periplasmic space"/>
    <property type="evidence" value="ECO:0007669"/>
    <property type="project" value="UniProtKB-ARBA"/>
</dbReference>
<gene>
    <name evidence="5" type="ORF">F6X38_18560</name>
</gene>
<dbReference type="GO" id="GO:1904680">
    <property type="term" value="F:peptide transmembrane transporter activity"/>
    <property type="evidence" value="ECO:0007669"/>
    <property type="project" value="TreeGrafter"/>
</dbReference>
<sequence>MPRTVSRALAAATLAGSLALLAAGPAAAQEKGGSLRLLARAAAGTIDPQINYTLQYWQVMYVAYDGLVTFRKAADDAGFEIVPDLAEAMPTITNDGKTYTFKLRQGIKFSNGQDLTTDDVVASFQRIFKISGPTAGTFYNGIVGADKCLATPADCTLEGGVVADKTAGTVTINLTSPDGELLQKLAVPHAYIVPAATPTADQGTTPIPGTGTYMIQSYDPNASLKLVRNPSFKEWSADAQPEGLVDDISYDFGLTEEAAVTAVQNGDADWMFDPPPPDRLAEIGGQYANQTFVHPLTAMWYAPMNTNLAPFDNPKARQAVSYAIDRAAMVKLFGGANLGQPACQILPPGFPAHVDYCPYTKDPGASWSAPDMEKAKQLVQESGTAGQAVTIVPEDTVVARSLGVYLQDVLNELGYKASVQPISQNLQFTYIQNTNNKVQISISQWFQDYPSPSNFLNVLFSCASFHPGSDASVNIAGFCDKAVDAKMGEAFAAAVKDPQSALPIWTEVDKMVTDAAPAAVLFTPKRVDFVSSRVQNFTFSPQIQMILSKVAVQ</sequence>
<dbReference type="InterPro" id="IPR000914">
    <property type="entry name" value="SBP_5_dom"/>
</dbReference>
<keyword evidence="6" id="KW-1185">Reference proteome</keyword>
<keyword evidence="3" id="KW-0732">Signal</keyword>
<dbReference type="GO" id="GO:0043190">
    <property type="term" value="C:ATP-binding cassette (ABC) transporter complex"/>
    <property type="evidence" value="ECO:0007669"/>
    <property type="project" value="InterPro"/>
</dbReference>
<evidence type="ECO:0000313" key="6">
    <source>
        <dbReference type="Proteomes" id="UP000432089"/>
    </source>
</evidence>
<comment type="subcellular location">
    <subcellularLocation>
        <location evidence="1">Periplasm</location>
    </subcellularLocation>
</comment>
<evidence type="ECO:0000259" key="4">
    <source>
        <dbReference type="Pfam" id="PF00496"/>
    </source>
</evidence>